<dbReference type="KEGG" id="fax:FUAX_14810"/>
<dbReference type="AlphaFoldDB" id="A0AAU9D3P7"/>
<sequence>MWICRIFYEKKGLLFDRIEADVCHMNEISNDKVCVWFLIIRYLNHKEYGRFFSN</sequence>
<protein>
    <submittedName>
        <fullName evidence="1">Uncharacterized protein</fullName>
    </submittedName>
</protein>
<name>A0AAU9D3P7_9BACT</name>
<evidence type="ECO:0000313" key="1">
    <source>
        <dbReference type="EMBL" id="BDD09049.1"/>
    </source>
</evidence>
<keyword evidence="2" id="KW-1185">Reference proteome</keyword>
<dbReference type="EMBL" id="AP025314">
    <property type="protein sequence ID" value="BDD09049.1"/>
    <property type="molecule type" value="Genomic_DNA"/>
</dbReference>
<gene>
    <name evidence="1" type="ORF">FUAX_14810</name>
</gene>
<organism evidence="1 2">
    <name type="scientific">Fulvitalea axinellae</name>
    <dbReference type="NCBI Taxonomy" id="1182444"/>
    <lineage>
        <taxon>Bacteria</taxon>
        <taxon>Pseudomonadati</taxon>
        <taxon>Bacteroidota</taxon>
        <taxon>Cytophagia</taxon>
        <taxon>Cytophagales</taxon>
        <taxon>Persicobacteraceae</taxon>
        <taxon>Fulvitalea</taxon>
    </lineage>
</organism>
<reference evidence="1 2" key="1">
    <citation type="submission" date="2021-12" db="EMBL/GenBank/DDBJ databases">
        <title>Genome sequencing of bacteria with rrn-lacking chromosome and rrn-plasmid.</title>
        <authorList>
            <person name="Anda M."/>
            <person name="Iwasaki W."/>
        </authorList>
    </citation>
    <scope>NUCLEOTIDE SEQUENCE [LARGE SCALE GENOMIC DNA]</scope>
    <source>
        <strain evidence="1 2">DSM 100852</strain>
    </source>
</reference>
<proteinExistence type="predicted"/>
<dbReference type="Proteomes" id="UP001348817">
    <property type="component" value="Chromosome"/>
</dbReference>
<evidence type="ECO:0000313" key="2">
    <source>
        <dbReference type="Proteomes" id="UP001348817"/>
    </source>
</evidence>
<accession>A0AAU9D3P7</accession>